<accession>A0A8K0CGI8</accession>
<reference evidence="1" key="1">
    <citation type="submission" date="2019-08" db="EMBL/GenBank/DDBJ databases">
        <title>The genome of the North American firefly Photinus pyralis.</title>
        <authorList>
            <consortium name="Photinus pyralis genome working group"/>
            <person name="Fallon T.R."/>
            <person name="Sander Lower S.E."/>
            <person name="Weng J.-K."/>
        </authorList>
    </citation>
    <scope>NUCLEOTIDE SEQUENCE</scope>
    <source>
        <strain evidence="1">TRF0915ILg1</strain>
        <tissue evidence="1">Whole body</tissue>
    </source>
</reference>
<keyword evidence="2" id="KW-1185">Reference proteome</keyword>
<dbReference type="EMBL" id="VTPC01090222">
    <property type="protein sequence ID" value="KAF2884118.1"/>
    <property type="molecule type" value="Genomic_DNA"/>
</dbReference>
<dbReference type="AlphaFoldDB" id="A0A8K0CGI8"/>
<evidence type="ECO:0000313" key="2">
    <source>
        <dbReference type="Proteomes" id="UP000801492"/>
    </source>
</evidence>
<gene>
    <name evidence="1" type="ORF">ILUMI_22086</name>
</gene>
<comment type="caution">
    <text evidence="1">The sequence shown here is derived from an EMBL/GenBank/DDBJ whole genome shotgun (WGS) entry which is preliminary data.</text>
</comment>
<evidence type="ECO:0000313" key="1">
    <source>
        <dbReference type="EMBL" id="KAF2884118.1"/>
    </source>
</evidence>
<proteinExistence type="predicted"/>
<organism evidence="1 2">
    <name type="scientific">Ignelater luminosus</name>
    <name type="common">Cucubano</name>
    <name type="synonym">Pyrophorus luminosus</name>
    <dbReference type="NCBI Taxonomy" id="2038154"/>
    <lineage>
        <taxon>Eukaryota</taxon>
        <taxon>Metazoa</taxon>
        <taxon>Ecdysozoa</taxon>
        <taxon>Arthropoda</taxon>
        <taxon>Hexapoda</taxon>
        <taxon>Insecta</taxon>
        <taxon>Pterygota</taxon>
        <taxon>Neoptera</taxon>
        <taxon>Endopterygota</taxon>
        <taxon>Coleoptera</taxon>
        <taxon>Polyphaga</taxon>
        <taxon>Elateriformia</taxon>
        <taxon>Elateroidea</taxon>
        <taxon>Elateridae</taxon>
        <taxon>Agrypninae</taxon>
        <taxon>Pyrophorini</taxon>
        <taxon>Ignelater</taxon>
    </lineage>
</organism>
<name>A0A8K0CGI8_IGNLU</name>
<dbReference type="OrthoDB" id="7333821at2759"/>
<feature type="non-terminal residue" evidence="1">
    <location>
        <position position="83"/>
    </location>
</feature>
<dbReference type="Proteomes" id="UP000801492">
    <property type="component" value="Unassembled WGS sequence"/>
</dbReference>
<sequence>MAQAFVTTYKNYFRWPEIDRRKSLRPVDKLAEELPKGDIWIIPKKIGKDDGEGGDSLQSAQAAIKRMYRTRLWSTYQTSYCTD</sequence>
<protein>
    <submittedName>
        <fullName evidence="1">Uncharacterized protein</fullName>
    </submittedName>
</protein>